<protein>
    <recommendedName>
        <fullName evidence="1">[acyl-carrier-protein] S-malonyltransferase</fullName>
        <ecNumber evidence="1">2.3.1.39</ecNumber>
    </recommendedName>
</protein>
<dbReference type="InterPro" id="IPR016036">
    <property type="entry name" value="Malonyl_transacylase_ACP-bd"/>
</dbReference>
<gene>
    <name evidence="6" type="ORF">METZ01_LOCUS254292</name>
</gene>
<dbReference type="InterPro" id="IPR004410">
    <property type="entry name" value="Malonyl_CoA-ACP_transAc_FabD"/>
</dbReference>
<dbReference type="SUPFAM" id="SSF55048">
    <property type="entry name" value="Probable ACP-binding domain of malonyl-CoA ACP transacylase"/>
    <property type="match status" value="1"/>
</dbReference>
<dbReference type="EC" id="2.3.1.39" evidence="1"/>
<dbReference type="SUPFAM" id="SSF52151">
    <property type="entry name" value="FabD/lysophospholipase-like"/>
    <property type="match status" value="1"/>
</dbReference>
<dbReference type="InterPro" id="IPR001227">
    <property type="entry name" value="Ac_transferase_dom_sf"/>
</dbReference>
<dbReference type="PANTHER" id="PTHR42681">
    <property type="entry name" value="MALONYL-COA-ACYL CARRIER PROTEIN TRANSACYLASE, MITOCHONDRIAL"/>
    <property type="match status" value="1"/>
</dbReference>
<dbReference type="SMART" id="SM00827">
    <property type="entry name" value="PKS_AT"/>
    <property type="match status" value="1"/>
</dbReference>
<proteinExistence type="predicted"/>
<dbReference type="PANTHER" id="PTHR42681:SF1">
    <property type="entry name" value="MALONYL-COA-ACYL CARRIER PROTEIN TRANSACYLASE, MITOCHONDRIAL"/>
    <property type="match status" value="1"/>
</dbReference>
<dbReference type="Pfam" id="PF00698">
    <property type="entry name" value="Acyl_transf_1"/>
    <property type="match status" value="1"/>
</dbReference>
<feature type="non-terminal residue" evidence="6">
    <location>
        <position position="229"/>
    </location>
</feature>
<dbReference type="FunFam" id="3.30.70.250:FF:000001">
    <property type="entry name" value="Malonyl CoA-acyl carrier protein transacylase"/>
    <property type="match status" value="1"/>
</dbReference>
<dbReference type="Gene3D" id="3.40.366.10">
    <property type="entry name" value="Malonyl-Coenzyme A Acyl Carrier Protein, domain 2"/>
    <property type="match status" value="1"/>
</dbReference>
<dbReference type="InterPro" id="IPR050858">
    <property type="entry name" value="Mal-CoA-ACP_Trans/PKS_FabD"/>
</dbReference>
<evidence type="ECO:0000313" key="6">
    <source>
        <dbReference type="EMBL" id="SVC01438.1"/>
    </source>
</evidence>
<evidence type="ECO:0000256" key="4">
    <source>
        <dbReference type="ARBA" id="ARBA00048462"/>
    </source>
</evidence>
<sequence length="229" mass="24393">MKMKAFVFPGQGSQKVGMLLDSEQAVSGTFNRASEVLGYDLWRLIQEDPESQLKQTEYTQPALLTASVALWQRWQNRGGSADYLAGHSLGEYVALVASSVLRLQDAVQLVRLRGQLMQSAVPVGEGGMTVIMGLKDSEIRTICEQISEGTVEAANFNAPGQVVISGSNEAVAAAAEACQKAGAKRVIALPVSAPFHCSLMAPAAEKLEQALSEVTFSSPEIPVIQNVTA</sequence>
<feature type="domain" description="Malonyl-CoA:ACP transacylase (MAT)" evidence="5">
    <location>
        <begin position="7"/>
        <end position="228"/>
    </location>
</feature>
<dbReference type="NCBIfam" id="TIGR00128">
    <property type="entry name" value="fabD"/>
    <property type="match status" value="1"/>
</dbReference>
<evidence type="ECO:0000259" key="5">
    <source>
        <dbReference type="SMART" id="SM00827"/>
    </source>
</evidence>
<comment type="catalytic activity">
    <reaction evidence="4">
        <text>holo-[ACP] + malonyl-CoA = malonyl-[ACP] + CoA</text>
        <dbReference type="Rhea" id="RHEA:41792"/>
        <dbReference type="Rhea" id="RHEA-COMP:9623"/>
        <dbReference type="Rhea" id="RHEA-COMP:9685"/>
        <dbReference type="ChEBI" id="CHEBI:57287"/>
        <dbReference type="ChEBI" id="CHEBI:57384"/>
        <dbReference type="ChEBI" id="CHEBI:64479"/>
        <dbReference type="ChEBI" id="CHEBI:78449"/>
        <dbReference type="EC" id="2.3.1.39"/>
    </reaction>
</comment>
<evidence type="ECO:0000256" key="3">
    <source>
        <dbReference type="ARBA" id="ARBA00023315"/>
    </source>
</evidence>
<name>A0A382IPG5_9ZZZZ</name>
<dbReference type="GO" id="GO:0006633">
    <property type="term" value="P:fatty acid biosynthetic process"/>
    <property type="evidence" value="ECO:0007669"/>
    <property type="project" value="TreeGrafter"/>
</dbReference>
<evidence type="ECO:0000256" key="2">
    <source>
        <dbReference type="ARBA" id="ARBA00022679"/>
    </source>
</evidence>
<dbReference type="GO" id="GO:0005829">
    <property type="term" value="C:cytosol"/>
    <property type="evidence" value="ECO:0007669"/>
    <property type="project" value="TreeGrafter"/>
</dbReference>
<accession>A0A382IPG5</accession>
<dbReference type="Gene3D" id="3.30.70.250">
    <property type="entry name" value="Malonyl-CoA ACP transacylase, ACP-binding"/>
    <property type="match status" value="1"/>
</dbReference>
<dbReference type="GO" id="GO:0004314">
    <property type="term" value="F:[acyl-carrier-protein] S-malonyltransferase activity"/>
    <property type="evidence" value="ECO:0007669"/>
    <property type="project" value="UniProtKB-EC"/>
</dbReference>
<keyword evidence="3" id="KW-0012">Acyltransferase</keyword>
<dbReference type="AlphaFoldDB" id="A0A382IPG5"/>
<dbReference type="InterPro" id="IPR016035">
    <property type="entry name" value="Acyl_Trfase/lysoPLipase"/>
</dbReference>
<keyword evidence="2" id="KW-0808">Transferase</keyword>
<evidence type="ECO:0000256" key="1">
    <source>
        <dbReference type="ARBA" id="ARBA00013258"/>
    </source>
</evidence>
<dbReference type="InterPro" id="IPR014043">
    <property type="entry name" value="Acyl_transferase_dom"/>
</dbReference>
<reference evidence="6" key="1">
    <citation type="submission" date="2018-05" db="EMBL/GenBank/DDBJ databases">
        <authorList>
            <person name="Lanie J.A."/>
            <person name="Ng W.-L."/>
            <person name="Kazmierczak K.M."/>
            <person name="Andrzejewski T.M."/>
            <person name="Davidsen T.M."/>
            <person name="Wayne K.J."/>
            <person name="Tettelin H."/>
            <person name="Glass J.I."/>
            <person name="Rusch D."/>
            <person name="Podicherti R."/>
            <person name="Tsui H.-C.T."/>
            <person name="Winkler M.E."/>
        </authorList>
    </citation>
    <scope>NUCLEOTIDE SEQUENCE</scope>
</reference>
<dbReference type="EMBL" id="UINC01068656">
    <property type="protein sequence ID" value="SVC01438.1"/>
    <property type="molecule type" value="Genomic_DNA"/>
</dbReference>
<organism evidence="6">
    <name type="scientific">marine metagenome</name>
    <dbReference type="NCBI Taxonomy" id="408172"/>
    <lineage>
        <taxon>unclassified sequences</taxon>
        <taxon>metagenomes</taxon>
        <taxon>ecological metagenomes</taxon>
    </lineage>
</organism>